<evidence type="ECO:0000313" key="3">
    <source>
        <dbReference type="Proteomes" id="UP000002640"/>
    </source>
</evidence>
<keyword evidence="1" id="KW-0812">Transmembrane</keyword>
<gene>
    <name evidence="2" type="ORF">PHYSODRAFT_376934</name>
</gene>
<dbReference type="RefSeq" id="XP_009516799.1">
    <property type="nucleotide sequence ID" value="XM_009518504.1"/>
</dbReference>
<keyword evidence="3" id="KW-1185">Reference proteome</keyword>
<feature type="transmembrane region" description="Helical" evidence="1">
    <location>
        <begin position="33"/>
        <end position="52"/>
    </location>
</feature>
<dbReference type="Proteomes" id="UP000002640">
    <property type="component" value="Unassembled WGS sequence"/>
</dbReference>
<dbReference type="KEGG" id="psoj:PHYSODRAFT_376934"/>
<accession>G4YMZ1</accession>
<dbReference type="SMR" id="G4YMZ1"/>
<keyword evidence="1" id="KW-0472">Membrane</keyword>
<name>G4YMZ1_PHYSP</name>
<dbReference type="GeneID" id="20650570"/>
<dbReference type="PANTHER" id="PTHR46599">
    <property type="entry name" value="PIGGYBAC TRANSPOSABLE ELEMENT-DERIVED PROTEIN 4"/>
    <property type="match status" value="1"/>
</dbReference>
<evidence type="ECO:0000256" key="1">
    <source>
        <dbReference type="SAM" id="Phobius"/>
    </source>
</evidence>
<feature type="non-terminal residue" evidence="2">
    <location>
        <position position="1"/>
    </location>
</feature>
<protein>
    <recommendedName>
        <fullName evidence="4">PiggyBac transposable element-derived protein domain-containing protein</fullName>
    </recommendedName>
</protein>
<dbReference type="EMBL" id="JH159151">
    <property type="protein sequence ID" value="EGZ29524.1"/>
    <property type="molecule type" value="Genomic_DNA"/>
</dbReference>
<dbReference type="InParanoid" id="G4YMZ1"/>
<keyword evidence="1" id="KW-1133">Transmembrane helix</keyword>
<proteinExistence type="predicted"/>
<evidence type="ECO:0008006" key="4">
    <source>
        <dbReference type="Google" id="ProtNLM"/>
    </source>
</evidence>
<reference evidence="2 3" key="1">
    <citation type="journal article" date="2006" name="Science">
        <title>Phytophthora genome sequences uncover evolutionary origins and mechanisms of pathogenesis.</title>
        <authorList>
            <person name="Tyler B.M."/>
            <person name="Tripathy S."/>
            <person name="Zhang X."/>
            <person name="Dehal P."/>
            <person name="Jiang R.H."/>
            <person name="Aerts A."/>
            <person name="Arredondo F.D."/>
            <person name="Baxter L."/>
            <person name="Bensasson D."/>
            <person name="Beynon J.L."/>
            <person name="Chapman J."/>
            <person name="Damasceno C.M."/>
            <person name="Dorrance A.E."/>
            <person name="Dou D."/>
            <person name="Dickerman A.W."/>
            <person name="Dubchak I.L."/>
            <person name="Garbelotto M."/>
            <person name="Gijzen M."/>
            <person name="Gordon S.G."/>
            <person name="Govers F."/>
            <person name="Grunwald N.J."/>
            <person name="Huang W."/>
            <person name="Ivors K.L."/>
            <person name="Jones R.W."/>
            <person name="Kamoun S."/>
            <person name="Krampis K."/>
            <person name="Lamour K.H."/>
            <person name="Lee M.K."/>
            <person name="McDonald W.H."/>
            <person name="Medina M."/>
            <person name="Meijer H.J."/>
            <person name="Nordberg E.K."/>
            <person name="Maclean D.J."/>
            <person name="Ospina-Giraldo M.D."/>
            <person name="Morris P.F."/>
            <person name="Phuntumart V."/>
            <person name="Putnam N.H."/>
            <person name="Rash S."/>
            <person name="Rose J.K."/>
            <person name="Sakihama Y."/>
            <person name="Salamov A.A."/>
            <person name="Savidor A."/>
            <person name="Scheuring C.F."/>
            <person name="Smith B.M."/>
            <person name="Sobral B.W."/>
            <person name="Terry A."/>
            <person name="Torto-Alalibo T.A."/>
            <person name="Win J."/>
            <person name="Xu Z."/>
            <person name="Zhang H."/>
            <person name="Grigoriev I.V."/>
            <person name="Rokhsar D.S."/>
            <person name="Boore J.L."/>
        </authorList>
    </citation>
    <scope>NUCLEOTIDE SEQUENCE [LARGE SCALE GENOMIC DNA]</scope>
    <source>
        <strain evidence="2 3">P6497</strain>
    </source>
</reference>
<dbReference type="PANTHER" id="PTHR46599:SF3">
    <property type="entry name" value="PIGGYBAC TRANSPOSABLE ELEMENT-DERIVED PROTEIN 4"/>
    <property type="match status" value="1"/>
</dbReference>
<dbReference type="AlphaFoldDB" id="G4YMZ1"/>
<evidence type="ECO:0000313" key="2">
    <source>
        <dbReference type="EMBL" id="EGZ29524.1"/>
    </source>
</evidence>
<organism evidence="2 3">
    <name type="scientific">Phytophthora sojae (strain P6497)</name>
    <name type="common">Soybean stem and root rot agent</name>
    <name type="synonym">Phytophthora megasperma f. sp. glycines</name>
    <dbReference type="NCBI Taxonomy" id="1094619"/>
    <lineage>
        <taxon>Eukaryota</taxon>
        <taxon>Sar</taxon>
        <taxon>Stramenopiles</taxon>
        <taxon>Oomycota</taxon>
        <taxon>Peronosporomycetes</taxon>
        <taxon>Peronosporales</taxon>
        <taxon>Peronosporaceae</taxon>
        <taxon>Phytophthora</taxon>
    </lineage>
</organism>
<sequence length="54" mass="6572">YHRSMGGVGVHDQLRMRYSVQLAYKTRKYYKTLFLGLFDMALVNAFNIYRFFRK</sequence>
<feature type="non-terminal residue" evidence="2">
    <location>
        <position position="54"/>
    </location>
</feature>